<dbReference type="GO" id="GO:0004190">
    <property type="term" value="F:aspartic-type endopeptidase activity"/>
    <property type="evidence" value="ECO:0007669"/>
    <property type="project" value="UniProtKB-KW"/>
</dbReference>
<protein>
    <submittedName>
        <fullName evidence="5">Peptidase M52</fullName>
    </submittedName>
</protein>
<proteinExistence type="inferred from homology"/>
<name>A0A1A0N560_MYCMU</name>
<dbReference type="Proteomes" id="UP000093962">
    <property type="component" value="Unassembled WGS sequence"/>
</dbReference>
<reference evidence="5 6" key="1">
    <citation type="submission" date="2016-06" db="EMBL/GenBank/DDBJ databases">
        <authorList>
            <person name="Kjaerup R.B."/>
            <person name="Dalgaard T.S."/>
            <person name="Juul-Madsen H.R."/>
        </authorList>
    </citation>
    <scope>NUCLEOTIDE SEQUENCE [LARGE SCALE GENOMIC DNA]</scope>
    <source>
        <strain evidence="5 6">1199456.5</strain>
    </source>
</reference>
<accession>A0A1A0N560</accession>
<evidence type="ECO:0000313" key="6">
    <source>
        <dbReference type="Proteomes" id="UP000093962"/>
    </source>
</evidence>
<evidence type="ECO:0000256" key="1">
    <source>
        <dbReference type="ARBA" id="ARBA00006814"/>
    </source>
</evidence>
<sequence length="176" mass="18058">MRADTCACGGCDGGAATQQILVAGIGNIFLGDDGFGPEVLRHIAAPTEPGVRLTDYGIRGMHLAYDLLAEWDALVLIDALPCRGAPGTVHVFEADHQALTAAVGLDAHSMDPATVFASLNALGGQAPYTVVVGCEVADVEDRMGLSDVVAAAVPAAAHTVEDVVAELVNRTPVREG</sequence>
<dbReference type="PANTHER" id="PTHR30302:SF1">
    <property type="entry name" value="HYDROGENASE 2 MATURATION PROTEASE"/>
    <property type="match status" value="1"/>
</dbReference>
<dbReference type="SUPFAM" id="SSF53163">
    <property type="entry name" value="HybD-like"/>
    <property type="match status" value="1"/>
</dbReference>
<comment type="caution">
    <text evidence="5">The sequence shown here is derived from an EMBL/GenBank/DDBJ whole genome shotgun (WGS) entry which is preliminary data.</text>
</comment>
<comment type="similarity">
    <text evidence="1">Belongs to the peptidase A31 family.</text>
</comment>
<dbReference type="GO" id="GO:0008047">
    <property type="term" value="F:enzyme activator activity"/>
    <property type="evidence" value="ECO:0007669"/>
    <property type="project" value="InterPro"/>
</dbReference>
<dbReference type="RefSeq" id="WP_064857382.1">
    <property type="nucleotide sequence ID" value="NZ_LZSF01000012.1"/>
</dbReference>
<dbReference type="PANTHER" id="PTHR30302">
    <property type="entry name" value="HYDROGENASE 1 MATURATION PROTEASE"/>
    <property type="match status" value="1"/>
</dbReference>
<evidence type="ECO:0000256" key="3">
    <source>
        <dbReference type="ARBA" id="ARBA00022750"/>
    </source>
</evidence>
<dbReference type="AlphaFoldDB" id="A0A1A0N560"/>
<keyword evidence="2" id="KW-0645">Protease</keyword>
<dbReference type="Gene3D" id="3.40.50.1450">
    <property type="entry name" value="HybD-like"/>
    <property type="match status" value="1"/>
</dbReference>
<dbReference type="NCBIfam" id="TIGR00072">
    <property type="entry name" value="hydrog_prot"/>
    <property type="match status" value="1"/>
</dbReference>
<dbReference type="InterPro" id="IPR023430">
    <property type="entry name" value="Pept_HybD-like_dom_sf"/>
</dbReference>
<dbReference type="EMBL" id="LZSF01000012">
    <property type="protein sequence ID" value="OBA92461.1"/>
    <property type="molecule type" value="Genomic_DNA"/>
</dbReference>
<dbReference type="PRINTS" id="PR00446">
    <property type="entry name" value="HYDRGNUPTAKE"/>
</dbReference>
<dbReference type="Pfam" id="PF01750">
    <property type="entry name" value="HycI"/>
    <property type="match status" value="1"/>
</dbReference>
<keyword evidence="3" id="KW-0064">Aspartyl protease</keyword>
<dbReference type="GO" id="GO:0016485">
    <property type="term" value="P:protein processing"/>
    <property type="evidence" value="ECO:0007669"/>
    <property type="project" value="TreeGrafter"/>
</dbReference>
<dbReference type="OrthoDB" id="3828930at2"/>
<evidence type="ECO:0000313" key="5">
    <source>
        <dbReference type="EMBL" id="OBA92461.1"/>
    </source>
</evidence>
<keyword evidence="4" id="KW-0378">Hydrolase</keyword>
<gene>
    <name evidence="5" type="ORF">A5642_09465</name>
</gene>
<evidence type="ECO:0000256" key="4">
    <source>
        <dbReference type="ARBA" id="ARBA00022801"/>
    </source>
</evidence>
<dbReference type="InterPro" id="IPR000671">
    <property type="entry name" value="Peptidase_A31"/>
</dbReference>
<evidence type="ECO:0000256" key="2">
    <source>
        <dbReference type="ARBA" id="ARBA00022670"/>
    </source>
</evidence>
<organism evidence="5 6">
    <name type="scientific">Mycolicibacterium mucogenicum</name>
    <name type="common">Mycobacterium mucogenicum</name>
    <dbReference type="NCBI Taxonomy" id="56689"/>
    <lineage>
        <taxon>Bacteria</taxon>
        <taxon>Bacillati</taxon>
        <taxon>Actinomycetota</taxon>
        <taxon>Actinomycetes</taxon>
        <taxon>Mycobacteriales</taxon>
        <taxon>Mycobacteriaceae</taxon>
        <taxon>Mycolicibacterium</taxon>
    </lineage>
</organism>